<protein>
    <submittedName>
        <fullName evidence="2">Uncharacterized protein</fullName>
    </submittedName>
</protein>
<organism evidence="2 3">
    <name type="scientific">uncultured phage cr116_1</name>
    <dbReference type="NCBI Taxonomy" id="2772073"/>
    <lineage>
        <taxon>Viruses</taxon>
        <taxon>Duplodnaviria</taxon>
        <taxon>Heunggongvirae</taxon>
        <taxon>Uroviricota</taxon>
        <taxon>Caudoviricetes</taxon>
        <taxon>Crassvirales</taxon>
        <taxon>Steigviridae</taxon>
        <taxon>Asinivirinae</taxon>
        <taxon>Pamirivirus</taxon>
        <taxon>Pamirivirus faecium</taxon>
    </lineage>
</organism>
<dbReference type="GeneID" id="65129899"/>
<feature type="transmembrane region" description="Helical" evidence="1">
    <location>
        <begin position="12"/>
        <end position="37"/>
    </location>
</feature>
<dbReference type="EMBL" id="MT774389">
    <property type="protein sequence ID" value="QOR59337.1"/>
    <property type="molecule type" value="Genomic_DNA"/>
</dbReference>
<dbReference type="RefSeq" id="YP_010111495.1">
    <property type="nucleotide sequence ID" value="NC_055882.1"/>
</dbReference>
<reference evidence="2 3" key="1">
    <citation type="submission" date="2020-07" db="EMBL/GenBank/DDBJ databases">
        <title>Taxonomic proposal: Crassvirales, a new order of highly abundant and diverse bacterial viruses.</title>
        <authorList>
            <person name="Shkoporov A.N."/>
            <person name="Stockdale S.R."/>
            <person name="Guerin E."/>
            <person name="Ross R.P."/>
            <person name="Hill C."/>
        </authorList>
    </citation>
    <scope>NUCLEOTIDE SEQUENCE [LARGE SCALE GENOMIC DNA]</scope>
</reference>
<name>A0A7M1RY49_9CAUD</name>
<accession>A0A7M1RY49</accession>
<keyword evidence="1" id="KW-0472">Membrane</keyword>
<dbReference type="Proteomes" id="UP000593686">
    <property type="component" value="Genome"/>
</dbReference>
<evidence type="ECO:0000313" key="2">
    <source>
        <dbReference type="EMBL" id="QOR59337.1"/>
    </source>
</evidence>
<keyword evidence="3" id="KW-1185">Reference proteome</keyword>
<dbReference type="KEGG" id="vg:65129899"/>
<proteinExistence type="predicted"/>
<keyword evidence="1" id="KW-1133">Transmembrane helix</keyword>
<evidence type="ECO:0000256" key="1">
    <source>
        <dbReference type="SAM" id="Phobius"/>
    </source>
</evidence>
<sequence length="85" mass="9705">MKKLIFCKSIKLVLKGILLWVSALIVLLSVCGIDSIADKGYSWFFGMIVLDIMLILACFYTITEEEYKIVSGYNLFNETLKLDED</sequence>
<keyword evidence="1" id="KW-0812">Transmembrane</keyword>
<evidence type="ECO:0000313" key="3">
    <source>
        <dbReference type="Proteomes" id="UP000593686"/>
    </source>
</evidence>
<feature type="transmembrane region" description="Helical" evidence="1">
    <location>
        <begin position="43"/>
        <end position="62"/>
    </location>
</feature>